<dbReference type="AlphaFoldDB" id="A0A099D0B4"/>
<organism evidence="2 5">
    <name type="scientific">Actinopolyspora erythraea</name>
    <dbReference type="NCBI Taxonomy" id="414996"/>
    <lineage>
        <taxon>Bacteria</taxon>
        <taxon>Bacillati</taxon>
        <taxon>Actinomycetota</taxon>
        <taxon>Actinomycetes</taxon>
        <taxon>Actinopolysporales</taxon>
        <taxon>Actinopolysporaceae</taxon>
        <taxon>Actinopolyspora</taxon>
    </lineage>
</organism>
<evidence type="ECO:0000313" key="4">
    <source>
        <dbReference type="Proteomes" id="UP000029737"/>
    </source>
</evidence>
<evidence type="ECO:0000313" key="3">
    <source>
        <dbReference type="EMBL" id="KGI79648.1"/>
    </source>
</evidence>
<accession>A0A099D0B4</accession>
<dbReference type="Pfam" id="PF12728">
    <property type="entry name" value="HTH_17"/>
    <property type="match status" value="1"/>
</dbReference>
<feature type="domain" description="Helix-turn-helix" evidence="1">
    <location>
        <begin position="5"/>
        <end position="54"/>
    </location>
</feature>
<reference evidence="3 4" key="1">
    <citation type="journal article" date="2014" name="PLoS ONE">
        <title>Identification and Characterization of a New Erythromycin Biosynthetic Gene Cluster in Actinopolyspora erythraea YIM90600, a Novel Erythronolide-Producing Halophilic Actinomycete Isolated from Salt Field.</title>
        <authorList>
            <person name="Chen D."/>
            <person name="Feng J."/>
            <person name="Huang L."/>
            <person name="Zhang Q."/>
            <person name="Wu J."/>
            <person name="Zhu X."/>
            <person name="Duan Y."/>
            <person name="Xu Z."/>
        </authorList>
    </citation>
    <scope>NUCLEOTIDE SEQUENCE [LARGE SCALE GENOMIC DNA]</scope>
    <source>
        <strain evidence="3 4">YIM90600</strain>
    </source>
</reference>
<dbReference type="Proteomes" id="UP000029737">
    <property type="component" value="Unassembled WGS sequence"/>
</dbReference>
<keyword evidence="4" id="KW-1185">Reference proteome</keyword>
<gene>
    <name evidence="2" type="ORF">CDG81_17960</name>
    <name evidence="3" type="ORF">IL38_22115</name>
</gene>
<evidence type="ECO:0000259" key="1">
    <source>
        <dbReference type="Pfam" id="PF12728"/>
    </source>
</evidence>
<dbReference type="EMBL" id="CP022752">
    <property type="protein sequence ID" value="ASU79834.1"/>
    <property type="molecule type" value="Genomic_DNA"/>
</dbReference>
<reference evidence="2 5" key="2">
    <citation type="submission" date="2017-08" db="EMBL/GenBank/DDBJ databases">
        <title>The complete genome sequence of moderately halophilic actinomycete Actinopolyspora erythraea YIM 90600, the producer of novel erythromycin, novel actinopolysporins A-C and tubercidin.</title>
        <authorList>
            <person name="Yin M."/>
            <person name="Tang S."/>
        </authorList>
    </citation>
    <scope>NUCLEOTIDE SEQUENCE [LARGE SCALE GENOMIC DNA]</scope>
    <source>
        <strain evidence="2 5">YIM 90600</strain>
    </source>
</reference>
<dbReference type="KEGG" id="aey:CDG81_17960"/>
<dbReference type="InterPro" id="IPR009061">
    <property type="entry name" value="DNA-bd_dom_put_sf"/>
</dbReference>
<dbReference type="OrthoDB" id="194758at2"/>
<proteinExistence type="predicted"/>
<dbReference type="HOGENOM" id="CLU_196700_0_0_11"/>
<protein>
    <submittedName>
        <fullName evidence="2">Helix-turn-helix domain-containing protein</fullName>
    </submittedName>
    <submittedName>
        <fullName evidence="3">MerR family transcriptional regulator</fullName>
    </submittedName>
</protein>
<dbReference type="EMBL" id="JPMV01000041">
    <property type="protein sequence ID" value="KGI79648.1"/>
    <property type="molecule type" value="Genomic_DNA"/>
</dbReference>
<dbReference type="InterPro" id="IPR041657">
    <property type="entry name" value="HTH_17"/>
</dbReference>
<evidence type="ECO:0000313" key="5">
    <source>
        <dbReference type="Proteomes" id="UP000215043"/>
    </source>
</evidence>
<name>A0A099D0B4_9ACTN</name>
<dbReference type="SUPFAM" id="SSF46955">
    <property type="entry name" value="Putative DNA-binding domain"/>
    <property type="match status" value="1"/>
</dbReference>
<dbReference type="eggNOG" id="ENOG502ZFMB">
    <property type="taxonomic scope" value="Bacteria"/>
</dbReference>
<dbReference type="Proteomes" id="UP000215043">
    <property type="component" value="Chromosome"/>
</dbReference>
<sequence>MSDRLLTSGELARALGISHQSITNYARTGQLEPTLTTPGGHYRWNLDDVKRQLRELNEKRRKG</sequence>
<evidence type="ECO:0000313" key="2">
    <source>
        <dbReference type="EMBL" id="ASU79834.1"/>
    </source>
</evidence>
<dbReference type="Gene3D" id="1.10.1660.10">
    <property type="match status" value="1"/>
</dbReference>
<dbReference type="RefSeq" id="WP_043577906.1">
    <property type="nucleotide sequence ID" value="NZ_CP022752.1"/>
</dbReference>